<dbReference type="Pfam" id="PF02996">
    <property type="entry name" value="Prefoldin"/>
    <property type="match status" value="1"/>
</dbReference>
<keyword evidence="5" id="KW-1185">Reference proteome</keyword>
<accession>A0AAN9ASY1</accession>
<dbReference type="GO" id="GO:0006457">
    <property type="term" value="P:protein folding"/>
    <property type="evidence" value="ECO:0007669"/>
    <property type="project" value="InterPro"/>
</dbReference>
<keyword evidence="2" id="KW-0143">Chaperone</keyword>
<dbReference type="FunFam" id="1.10.287.370:FF:000004">
    <property type="entry name" value="Probable prefoldin subunit 5"/>
    <property type="match status" value="1"/>
</dbReference>
<dbReference type="InterPro" id="IPR009053">
    <property type="entry name" value="Prefoldin"/>
</dbReference>
<sequence length="160" mass="17752">MASSKGSGGQQIDITQLPAAQLNQLSQQLEQEIEFFGNSLNQLKVAQTKFMESEECVSRVNPESKGKPILVPLTSSMYVPGELSNVESVLVDIGTGYYVDMSPAKAKDYFSRKVDFITKQMEKIQPVLQDKYRTKQMVVEVLQMKVSQQMAAQHKEGGGS</sequence>
<name>A0AAN9ASY1_9CAEN</name>
<dbReference type="GO" id="GO:1990115">
    <property type="term" value="P:RNA polymerase III assembly"/>
    <property type="evidence" value="ECO:0007669"/>
    <property type="project" value="TreeGrafter"/>
</dbReference>
<dbReference type="PANTHER" id="PTHR12674">
    <property type="entry name" value="PREFOLDIN SUBUNIT 5"/>
    <property type="match status" value="1"/>
</dbReference>
<dbReference type="AlphaFoldDB" id="A0AAN9ASY1"/>
<dbReference type="GO" id="GO:0016272">
    <property type="term" value="C:prefoldin complex"/>
    <property type="evidence" value="ECO:0007669"/>
    <property type="project" value="InterPro"/>
</dbReference>
<keyword evidence="3" id="KW-0175">Coiled coil</keyword>
<organism evidence="4 5">
    <name type="scientific">Littorina saxatilis</name>
    <dbReference type="NCBI Taxonomy" id="31220"/>
    <lineage>
        <taxon>Eukaryota</taxon>
        <taxon>Metazoa</taxon>
        <taxon>Spiralia</taxon>
        <taxon>Lophotrochozoa</taxon>
        <taxon>Mollusca</taxon>
        <taxon>Gastropoda</taxon>
        <taxon>Caenogastropoda</taxon>
        <taxon>Littorinimorpha</taxon>
        <taxon>Littorinoidea</taxon>
        <taxon>Littorinidae</taxon>
        <taxon>Littorina</taxon>
    </lineage>
</organism>
<dbReference type="CDD" id="cd23157">
    <property type="entry name" value="Prefoldin_5"/>
    <property type="match status" value="1"/>
</dbReference>
<dbReference type="Gene3D" id="1.10.287.370">
    <property type="match status" value="1"/>
</dbReference>
<dbReference type="SUPFAM" id="SSF46579">
    <property type="entry name" value="Prefoldin"/>
    <property type="match status" value="1"/>
</dbReference>
<reference evidence="4 5" key="1">
    <citation type="submission" date="2024-02" db="EMBL/GenBank/DDBJ databases">
        <title>Chromosome-scale genome assembly of the rough periwinkle Littorina saxatilis.</title>
        <authorList>
            <person name="De Jode A."/>
            <person name="Faria R."/>
            <person name="Formenti G."/>
            <person name="Sims Y."/>
            <person name="Smith T.P."/>
            <person name="Tracey A."/>
            <person name="Wood J.M.D."/>
            <person name="Zagrodzka Z.B."/>
            <person name="Johannesson K."/>
            <person name="Butlin R.K."/>
            <person name="Leder E.H."/>
        </authorList>
    </citation>
    <scope>NUCLEOTIDE SEQUENCE [LARGE SCALE GENOMIC DNA]</scope>
    <source>
        <strain evidence="4">Snail1</strain>
        <tissue evidence="4">Muscle</tissue>
    </source>
</reference>
<dbReference type="GO" id="GO:0051082">
    <property type="term" value="F:unfolded protein binding"/>
    <property type="evidence" value="ECO:0007669"/>
    <property type="project" value="InterPro"/>
</dbReference>
<comment type="caution">
    <text evidence="4">The sequence shown here is derived from an EMBL/GenBank/DDBJ whole genome shotgun (WGS) entry which is preliminary data.</text>
</comment>
<dbReference type="GO" id="GO:1990114">
    <property type="term" value="P:RNA polymerase II core complex assembly"/>
    <property type="evidence" value="ECO:0007669"/>
    <property type="project" value="TreeGrafter"/>
</dbReference>
<dbReference type="EMBL" id="JBAMIC010000021">
    <property type="protein sequence ID" value="KAK7092587.1"/>
    <property type="molecule type" value="Genomic_DNA"/>
</dbReference>
<evidence type="ECO:0000313" key="5">
    <source>
        <dbReference type="Proteomes" id="UP001374579"/>
    </source>
</evidence>
<evidence type="ECO:0000256" key="3">
    <source>
        <dbReference type="SAM" id="Coils"/>
    </source>
</evidence>
<dbReference type="InterPro" id="IPR004127">
    <property type="entry name" value="Prefoldin_subunit_alpha"/>
</dbReference>
<dbReference type="GO" id="GO:1990113">
    <property type="term" value="P:RNA polymerase I assembly"/>
    <property type="evidence" value="ECO:0007669"/>
    <property type="project" value="TreeGrafter"/>
</dbReference>
<evidence type="ECO:0000256" key="1">
    <source>
        <dbReference type="ARBA" id="ARBA00010048"/>
    </source>
</evidence>
<dbReference type="GO" id="GO:0005737">
    <property type="term" value="C:cytoplasm"/>
    <property type="evidence" value="ECO:0007669"/>
    <property type="project" value="TreeGrafter"/>
</dbReference>
<evidence type="ECO:0000256" key="2">
    <source>
        <dbReference type="ARBA" id="ARBA00023186"/>
    </source>
</evidence>
<proteinExistence type="inferred from homology"/>
<feature type="coiled-coil region" evidence="3">
    <location>
        <begin position="19"/>
        <end position="46"/>
    </location>
</feature>
<evidence type="ECO:0008006" key="6">
    <source>
        <dbReference type="Google" id="ProtNLM"/>
    </source>
</evidence>
<dbReference type="Proteomes" id="UP001374579">
    <property type="component" value="Unassembled WGS sequence"/>
</dbReference>
<comment type="similarity">
    <text evidence="1">Belongs to the prefoldin subunit alpha family.</text>
</comment>
<dbReference type="NCBIfam" id="TIGR00293">
    <property type="entry name" value="prefoldin subunit alpha"/>
    <property type="match status" value="1"/>
</dbReference>
<gene>
    <name evidence="4" type="ORF">V1264_008310</name>
</gene>
<protein>
    <recommendedName>
        <fullName evidence="6">Prefoldin subunit 5</fullName>
    </recommendedName>
</protein>
<dbReference type="InterPro" id="IPR011599">
    <property type="entry name" value="PFD_alpha_archaea"/>
</dbReference>
<evidence type="ECO:0000313" key="4">
    <source>
        <dbReference type="EMBL" id="KAK7092587.1"/>
    </source>
</evidence>
<dbReference type="PANTHER" id="PTHR12674:SF2">
    <property type="entry name" value="PREFOLDIN SUBUNIT 5"/>
    <property type="match status" value="1"/>
</dbReference>